<dbReference type="Proteomes" id="UP000001593">
    <property type="component" value="Unassembled WGS sequence"/>
</dbReference>
<protein>
    <submittedName>
        <fullName evidence="4">Uncharacterized protein</fullName>
    </submittedName>
</protein>
<dbReference type="PhylomeDB" id="A7SDB2"/>
<dbReference type="PANTHER" id="PTHR23282:SF101">
    <property type="entry name" value="MAM DOMAIN-CONTAINING PROTEIN"/>
    <property type="match status" value="1"/>
</dbReference>
<feature type="domain" description="Ig-like" evidence="3">
    <location>
        <begin position="306"/>
        <end position="388"/>
    </location>
</feature>
<dbReference type="InterPro" id="IPR007110">
    <property type="entry name" value="Ig-like_dom"/>
</dbReference>
<dbReference type="Gene3D" id="2.60.40.10">
    <property type="entry name" value="Immunoglobulins"/>
    <property type="match status" value="3"/>
</dbReference>
<dbReference type="InterPro" id="IPR003599">
    <property type="entry name" value="Ig_sub"/>
</dbReference>
<proteinExistence type="predicted"/>
<keyword evidence="1" id="KW-0732">Signal</keyword>
<dbReference type="CDD" id="cd06263">
    <property type="entry name" value="MAM"/>
    <property type="match status" value="1"/>
</dbReference>
<dbReference type="SMART" id="SM00137">
    <property type="entry name" value="MAM"/>
    <property type="match status" value="1"/>
</dbReference>
<accession>A7SDB2</accession>
<feature type="signal peptide" evidence="1">
    <location>
        <begin position="1"/>
        <end position="19"/>
    </location>
</feature>
<keyword evidence="5" id="KW-1185">Reference proteome</keyword>
<dbReference type="SUPFAM" id="SSF49899">
    <property type="entry name" value="Concanavalin A-like lectins/glucanases"/>
    <property type="match status" value="1"/>
</dbReference>
<dbReference type="Gene3D" id="2.60.120.200">
    <property type="match status" value="1"/>
</dbReference>
<dbReference type="Pfam" id="PF13927">
    <property type="entry name" value="Ig_3"/>
    <property type="match status" value="2"/>
</dbReference>
<feature type="chain" id="PRO_5002714289" evidence="1">
    <location>
        <begin position="20"/>
        <end position="668"/>
    </location>
</feature>
<dbReference type="InterPro" id="IPR036179">
    <property type="entry name" value="Ig-like_dom_sf"/>
</dbReference>
<dbReference type="InParanoid" id="A7SDB2"/>
<name>A7SDB2_NEMVE</name>
<feature type="domain" description="Ig-like" evidence="3">
    <location>
        <begin position="394"/>
        <end position="482"/>
    </location>
</feature>
<dbReference type="PANTHER" id="PTHR23282">
    <property type="entry name" value="APICAL ENDOSOMAL GLYCOPROTEIN PRECURSOR"/>
    <property type="match status" value="1"/>
</dbReference>
<dbReference type="InterPro" id="IPR003598">
    <property type="entry name" value="Ig_sub2"/>
</dbReference>
<dbReference type="HOGENOM" id="CLU_411214_0_0_1"/>
<dbReference type="SMART" id="SM00409">
    <property type="entry name" value="IG"/>
    <property type="match status" value="3"/>
</dbReference>
<evidence type="ECO:0000259" key="2">
    <source>
        <dbReference type="PROSITE" id="PS50060"/>
    </source>
</evidence>
<evidence type="ECO:0000259" key="3">
    <source>
        <dbReference type="PROSITE" id="PS50835"/>
    </source>
</evidence>
<evidence type="ECO:0000313" key="5">
    <source>
        <dbReference type="Proteomes" id="UP000001593"/>
    </source>
</evidence>
<dbReference type="PROSITE" id="PS50835">
    <property type="entry name" value="IG_LIKE"/>
    <property type="match status" value="3"/>
</dbReference>
<dbReference type="InterPro" id="IPR000998">
    <property type="entry name" value="MAM_dom"/>
</dbReference>
<gene>
    <name evidence="4" type="ORF">NEMVEDRAFT_v1g210515</name>
</gene>
<dbReference type="InterPro" id="IPR013783">
    <property type="entry name" value="Ig-like_fold"/>
</dbReference>
<dbReference type="eggNOG" id="KOG4475">
    <property type="taxonomic scope" value="Eukaryota"/>
</dbReference>
<reference evidence="4 5" key="1">
    <citation type="journal article" date="2007" name="Science">
        <title>Sea anemone genome reveals ancestral eumetazoan gene repertoire and genomic organization.</title>
        <authorList>
            <person name="Putnam N.H."/>
            <person name="Srivastava M."/>
            <person name="Hellsten U."/>
            <person name="Dirks B."/>
            <person name="Chapman J."/>
            <person name="Salamov A."/>
            <person name="Terry A."/>
            <person name="Shapiro H."/>
            <person name="Lindquist E."/>
            <person name="Kapitonov V.V."/>
            <person name="Jurka J."/>
            <person name="Genikhovich G."/>
            <person name="Grigoriev I.V."/>
            <person name="Lucas S.M."/>
            <person name="Steele R.E."/>
            <person name="Finnerty J.R."/>
            <person name="Technau U."/>
            <person name="Martindale M.Q."/>
            <person name="Rokhsar D.S."/>
        </authorList>
    </citation>
    <scope>NUCLEOTIDE SEQUENCE [LARGE SCALE GENOMIC DNA]</scope>
    <source>
        <strain evidence="5">CH2 X CH6</strain>
    </source>
</reference>
<organism evidence="4 5">
    <name type="scientific">Nematostella vectensis</name>
    <name type="common">Starlet sea anemone</name>
    <dbReference type="NCBI Taxonomy" id="45351"/>
    <lineage>
        <taxon>Eukaryota</taxon>
        <taxon>Metazoa</taxon>
        <taxon>Cnidaria</taxon>
        <taxon>Anthozoa</taxon>
        <taxon>Hexacorallia</taxon>
        <taxon>Actiniaria</taxon>
        <taxon>Edwardsiidae</taxon>
        <taxon>Nematostella</taxon>
    </lineage>
</organism>
<feature type="domain" description="MAM" evidence="2">
    <location>
        <begin position="153"/>
        <end position="297"/>
    </location>
</feature>
<dbReference type="AlphaFoldDB" id="A7SDB2"/>
<dbReference type="SUPFAM" id="SSF48726">
    <property type="entry name" value="Immunoglobulin"/>
    <property type="match status" value="3"/>
</dbReference>
<dbReference type="GO" id="GO:0016020">
    <property type="term" value="C:membrane"/>
    <property type="evidence" value="ECO:0007669"/>
    <property type="project" value="InterPro"/>
</dbReference>
<feature type="domain" description="Ig-like" evidence="3">
    <location>
        <begin position="486"/>
        <end position="568"/>
    </location>
</feature>
<dbReference type="InterPro" id="IPR013320">
    <property type="entry name" value="ConA-like_dom_sf"/>
</dbReference>
<evidence type="ECO:0000313" key="4">
    <source>
        <dbReference type="EMBL" id="EDO38277.1"/>
    </source>
</evidence>
<dbReference type="Pfam" id="PF00629">
    <property type="entry name" value="MAM"/>
    <property type="match status" value="1"/>
</dbReference>
<dbReference type="EMBL" id="DS469629">
    <property type="protein sequence ID" value="EDO38277.1"/>
    <property type="molecule type" value="Genomic_DNA"/>
</dbReference>
<evidence type="ECO:0000256" key="1">
    <source>
        <dbReference type="SAM" id="SignalP"/>
    </source>
</evidence>
<dbReference type="InterPro" id="IPR051560">
    <property type="entry name" value="MAM_domain-containing"/>
</dbReference>
<sequence>MMYRSFFVVVLLLVCFSDAFQWTKQPLGVAQTVGSRLLLEWDYSLTPDEAISARSFALLIFEKEKTTGSRQWTAVAAKNVNDDSVSAIDPRASVSGRATLAVNRTDMTDDTNYRCTFLSTFATPESKVPVHIRAVPNPTQVIPPSRIPPRFPSACDFERSTCIWRNVYGDDFDWTRHRGTTGSYGTGPSGDHTTGSGYYMYTETSLRNPNDTAILRASLRSNTTLNQCLTFWYHMYGSGMGTLRVKINGVTRWQRSGSQGNYWRFQEILYSVFGYYDIEFQGIRGNDFTSDIAIDDLRSSCTQVPPEISYISPSAKVREGQRFVLRCQVIPKNSSSEVYWTRNGERLDNLTRTNDSVIYTQIAEPSMAGTYVCVASSIYGEDRNSTILIVLYAPVKVNVHFNTTSRDTAVHGESVTVTCSSQAYPAARCKVSHVSSGVSGSSGELVIPSYTEMNQGMYECLCSNIYGFLSGYGKLTTYGDVTIFNPPINKTINEEGDVSFTCNATSTLVGSWPLNTKITWKNLPNHGKQIGSGPVLTLKNVTQQQGGKYECEAENGVGLPDRASAYLTVHYKPISTRFEASYNFNSKDTVATLKCSAQALPEPQYRIYRNGTLLSVGNGTLIVRNGSDYLYFNCTPFNSLGDGPTKTLVLSMGKNVDLLRNTDRLDLM</sequence>
<dbReference type="SMART" id="SM00408">
    <property type="entry name" value="IGc2"/>
    <property type="match status" value="4"/>
</dbReference>
<dbReference type="PROSITE" id="PS50060">
    <property type="entry name" value="MAM_2"/>
    <property type="match status" value="1"/>
</dbReference>